<dbReference type="InterPro" id="IPR001789">
    <property type="entry name" value="Sig_transdc_resp-reg_receiver"/>
</dbReference>
<dbReference type="EMBL" id="MAEL01000035">
    <property type="protein sequence ID" value="KAF1304138.1"/>
    <property type="molecule type" value="Genomic_DNA"/>
</dbReference>
<evidence type="ECO:0000256" key="1">
    <source>
        <dbReference type="ARBA" id="ARBA00022490"/>
    </source>
</evidence>
<gene>
    <name evidence="8" type="ORF">BAU17_04385</name>
</gene>
<organism evidence="8 9">
    <name type="scientific">Candidatus Enterococcus willemsii</name>
    <dbReference type="NCBI Taxonomy" id="1857215"/>
    <lineage>
        <taxon>Bacteria</taxon>
        <taxon>Bacillati</taxon>
        <taxon>Bacillota</taxon>
        <taxon>Bacilli</taxon>
        <taxon>Lactobacillales</taxon>
        <taxon>Enterococcaceae</taxon>
        <taxon>Enterococcus</taxon>
    </lineage>
</organism>
<dbReference type="PROSITE" id="PS50110">
    <property type="entry name" value="RESPONSE_REGULATORY"/>
    <property type="match status" value="1"/>
</dbReference>
<name>A0ABQ6YZU9_9ENTE</name>
<keyword evidence="5" id="KW-0597">Phosphoprotein</keyword>
<dbReference type="PANTHER" id="PTHR37299">
    <property type="entry name" value="TRANSCRIPTIONAL REGULATOR-RELATED"/>
    <property type="match status" value="1"/>
</dbReference>
<evidence type="ECO:0000256" key="5">
    <source>
        <dbReference type="PROSITE-ProRule" id="PRU00169"/>
    </source>
</evidence>
<sequence>MLNIFICEDNLIQRTKLETLINNYLLMEDLDMHIALSTANPDELLEYVTLHPQNQGIYFLDVDLNHQMDGIQLGAAIRDLCIDGKIIFTTTHSEKAPLTFKYKVEAMDYIPKDDPQDMTRRIKEALQQAQKHYTSENKVLTDKIRLKVGSQIRVFDLSDIMFFETSPAQHKLILHLTNGSVEFYGKITEVEQLSEHFIRVHKSFVANQQTILHVDQKKRILTFINNETCLVSIRQISQLNHTFKSK</sequence>
<dbReference type="Gene3D" id="2.40.50.1020">
    <property type="entry name" value="LytTr DNA-binding domain"/>
    <property type="match status" value="1"/>
</dbReference>
<dbReference type="SMART" id="SM00850">
    <property type="entry name" value="LytTR"/>
    <property type="match status" value="1"/>
</dbReference>
<keyword evidence="9" id="KW-1185">Reference proteome</keyword>
<reference evidence="8 9" key="1">
    <citation type="submission" date="2016-06" db="EMBL/GenBank/DDBJ databases">
        <title>Four novel species of enterococci isolated from chicken manure.</title>
        <authorList>
            <person name="Van Tyne D."/>
        </authorList>
    </citation>
    <scope>NUCLEOTIDE SEQUENCE [LARGE SCALE GENOMIC DNA]</scope>
    <source>
        <strain evidence="8 9">CU12B</strain>
    </source>
</reference>
<protein>
    <submittedName>
        <fullName evidence="8">DNA-binding response regulator</fullName>
    </submittedName>
</protein>
<dbReference type="Pfam" id="PF04397">
    <property type="entry name" value="LytTR"/>
    <property type="match status" value="1"/>
</dbReference>
<dbReference type="Proteomes" id="UP000782705">
    <property type="component" value="Unassembled WGS sequence"/>
</dbReference>
<dbReference type="InterPro" id="IPR007492">
    <property type="entry name" value="LytTR_DNA-bd_dom"/>
</dbReference>
<comment type="caution">
    <text evidence="8">The sequence shown here is derived from an EMBL/GenBank/DDBJ whole genome shotgun (WGS) entry which is preliminary data.</text>
</comment>
<keyword evidence="8" id="KW-0238">DNA-binding</keyword>
<keyword evidence="3" id="KW-0010">Activator</keyword>
<comment type="function">
    <text evidence="4">Required for high-level post-exponential phase expression of a series of secreted proteins.</text>
</comment>
<evidence type="ECO:0000259" key="6">
    <source>
        <dbReference type="PROSITE" id="PS50110"/>
    </source>
</evidence>
<feature type="modified residue" description="4-aspartylphosphate" evidence="5">
    <location>
        <position position="61"/>
    </location>
</feature>
<keyword evidence="1" id="KW-0963">Cytoplasm</keyword>
<proteinExistence type="predicted"/>
<keyword evidence="2" id="KW-0902">Two-component regulatory system</keyword>
<dbReference type="Pfam" id="PF00072">
    <property type="entry name" value="Response_reg"/>
    <property type="match status" value="1"/>
</dbReference>
<dbReference type="GO" id="GO:0003677">
    <property type="term" value="F:DNA binding"/>
    <property type="evidence" value="ECO:0007669"/>
    <property type="project" value="UniProtKB-KW"/>
</dbReference>
<evidence type="ECO:0000256" key="3">
    <source>
        <dbReference type="ARBA" id="ARBA00023159"/>
    </source>
</evidence>
<evidence type="ECO:0000313" key="9">
    <source>
        <dbReference type="Proteomes" id="UP000782705"/>
    </source>
</evidence>
<dbReference type="PROSITE" id="PS50930">
    <property type="entry name" value="HTH_LYTTR"/>
    <property type="match status" value="1"/>
</dbReference>
<evidence type="ECO:0000256" key="2">
    <source>
        <dbReference type="ARBA" id="ARBA00023012"/>
    </source>
</evidence>
<dbReference type="SMART" id="SM00448">
    <property type="entry name" value="REC"/>
    <property type="match status" value="1"/>
</dbReference>
<evidence type="ECO:0000256" key="4">
    <source>
        <dbReference type="ARBA" id="ARBA00037164"/>
    </source>
</evidence>
<dbReference type="InterPro" id="IPR046947">
    <property type="entry name" value="LytR-like"/>
</dbReference>
<evidence type="ECO:0000313" key="8">
    <source>
        <dbReference type="EMBL" id="KAF1304138.1"/>
    </source>
</evidence>
<accession>A0ABQ6YZU9</accession>
<dbReference type="RefSeq" id="WP_161902010.1">
    <property type="nucleotide sequence ID" value="NZ_MAEL01000035.1"/>
</dbReference>
<feature type="domain" description="Response regulatory" evidence="6">
    <location>
        <begin position="3"/>
        <end position="127"/>
    </location>
</feature>
<dbReference type="Gene3D" id="3.40.50.2300">
    <property type="match status" value="1"/>
</dbReference>
<feature type="domain" description="HTH LytTR-type" evidence="7">
    <location>
        <begin position="144"/>
        <end position="245"/>
    </location>
</feature>
<dbReference type="InterPro" id="IPR011006">
    <property type="entry name" value="CheY-like_superfamily"/>
</dbReference>
<evidence type="ECO:0000259" key="7">
    <source>
        <dbReference type="PROSITE" id="PS50930"/>
    </source>
</evidence>
<dbReference type="CDD" id="cd17533">
    <property type="entry name" value="REC_LytTR_AgrA-like"/>
    <property type="match status" value="1"/>
</dbReference>
<dbReference type="SUPFAM" id="SSF52172">
    <property type="entry name" value="CheY-like"/>
    <property type="match status" value="1"/>
</dbReference>
<dbReference type="PANTHER" id="PTHR37299:SF3">
    <property type="entry name" value="STAGE 0 SPORULATION PROTEIN A HOMOLOG"/>
    <property type="match status" value="1"/>
</dbReference>